<dbReference type="Gene3D" id="2.80.10.50">
    <property type="match status" value="1"/>
</dbReference>
<evidence type="ECO:0000259" key="1">
    <source>
        <dbReference type="SMART" id="SM00458"/>
    </source>
</evidence>
<dbReference type="EMBL" id="JAQNDM010000002">
    <property type="protein sequence ID" value="MDC0710746.1"/>
    <property type="molecule type" value="Genomic_DNA"/>
</dbReference>
<proteinExistence type="predicted"/>
<comment type="caution">
    <text evidence="2">The sequence shown here is derived from an EMBL/GenBank/DDBJ whole genome shotgun (WGS) entry which is preliminary data.</text>
</comment>
<dbReference type="RefSeq" id="WP_272140475.1">
    <property type="nucleotide sequence ID" value="NZ_JAQNDM010000002.1"/>
</dbReference>
<dbReference type="InterPro" id="IPR035992">
    <property type="entry name" value="Ricin_B-like_lectins"/>
</dbReference>
<dbReference type="CDD" id="cd00161">
    <property type="entry name" value="beta-trefoil_Ricin-like"/>
    <property type="match status" value="1"/>
</dbReference>
<dbReference type="Proteomes" id="UP001221838">
    <property type="component" value="Unassembled WGS sequence"/>
</dbReference>
<dbReference type="Pfam" id="PF00652">
    <property type="entry name" value="Ricin_B_lectin"/>
    <property type="match status" value="1"/>
</dbReference>
<feature type="domain" description="Ricin B lectin" evidence="1">
    <location>
        <begin position="45"/>
        <end position="170"/>
    </location>
</feature>
<name>A0ABT5DEJ7_9BACT</name>
<dbReference type="InterPro" id="IPR000772">
    <property type="entry name" value="Ricin_B_lectin"/>
</dbReference>
<protein>
    <submittedName>
        <fullName evidence="2">Ricin-type beta-trefoil lectin domain protein</fullName>
    </submittedName>
</protein>
<dbReference type="PROSITE" id="PS50231">
    <property type="entry name" value="RICIN_B_LECTIN"/>
    <property type="match status" value="1"/>
</dbReference>
<organism evidence="2 3">
    <name type="scientific">Stigmatella ashevillensis</name>
    <dbReference type="NCBI Taxonomy" id="2995309"/>
    <lineage>
        <taxon>Bacteria</taxon>
        <taxon>Pseudomonadati</taxon>
        <taxon>Myxococcota</taxon>
        <taxon>Myxococcia</taxon>
        <taxon>Myxococcales</taxon>
        <taxon>Cystobacterineae</taxon>
        <taxon>Archangiaceae</taxon>
        <taxon>Stigmatella</taxon>
    </lineage>
</organism>
<reference evidence="2 3" key="1">
    <citation type="submission" date="2022-11" db="EMBL/GenBank/DDBJ databases">
        <title>Minimal conservation of predation-associated metabolite biosynthetic gene clusters underscores biosynthetic potential of Myxococcota including descriptions for ten novel species: Archangium lansinium sp. nov., Myxococcus landrumus sp. nov., Nannocystis bai.</title>
        <authorList>
            <person name="Ahearne A."/>
            <person name="Stevens C."/>
            <person name="Dowd S."/>
        </authorList>
    </citation>
    <scope>NUCLEOTIDE SEQUENCE [LARGE SCALE GENOMIC DNA]</scope>
    <source>
        <strain evidence="2 3">NCWAL01</strain>
    </source>
</reference>
<dbReference type="SMART" id="SM00458">
    <property type="entry name" value="RICIN"/>
    <property type="match status" value="1"/>
</dbReference>
<sequence length="1021" mass="109345">MSSHLVFRSWRGVGLSALCLMALHCAPPGEEPSSETGTLIEALAPAALRPAVNTALCLEAGPASSYNGLEATIAACHGGATQAWTYANGTLRVGNRCLDVNGGVDANGTRIQLWECMAGNINQQWVRQGKRWVWAQHNKCLHVEGSKGVAGTVVHLWTCDLQRGQEWTDGGTGVCQAPPVTPTPTDPGVGMPAKDPALSGQTHRFFKITVLDAATRTPIAGARLKTVNKVVHTSDDNGVVAFYEPGVMDQQEVWFGLEREGYEVPADFFGNRGKALRPLEGGSAEVTLTKVGTPPAKPQGNLQTRLAQGTVPGPDRCLTLRVYDPTNNRGVPLVTLTPPWGDAYVTDSQGIIAYCDPDHLGAVDFTVTSHGYAVPTGKVRVTAQWGQTVQVPVERLNIAERLYRVTGGGIYRDSILLGLKTPLRQPVLNAKVFGQDSVISTVYKGKIFWTWGDTDRVAYPLGNFRTSAALSELPASGGLNPNLGVNQTYYVDADGFSKSIVQEFAPTGMPTWVGALVSVPNASGQETLFASYTKAQSDSSSGGRGLLRFNDASQLFEPVITNYPLTDAANFPNGGQAFTFRGPQREHAHFGSVLRIPATAESLLDRSTYEVFTAQKTDGSGQLEKASDGTLVYGWKKGGGVDKTREEQVLAAGLDKGQSLEGHPRDAATGAGLWLVGDSITWNEYRGRFVKIAQQMGGSTSTLGEIWYAEGDTPMGPWVNARKLITHDRYTFYNSYVHPYFSPDGGRTMFLEATHTNTYDSPAVITPRYNYNQIMYRLNADDSRLALPVPVYDLGTALPGNFVTKQGVVPGTAPLAAPFLAPDRQAPGTVPVGWVGAECGTERRLVAGGTPAEVLFYALPPTTSPLPPKTLALYEYKHTDGRRAYSINGSLALSGFTRTAQPLAYVWENPVRVKLPVADFRGKVVAQSGADRCLTETAKGAGALVTLDASASRNLSDQSTTFTWRLPTGATSEAGTSCPSVSGQVVTVRLPAGLHTLQLEARDDSGNVGIDTLLIQVKALP</sequence>
<dbReference type="InterPro" id="IPR013783">
    <property type="entry name" value="Ig-like_fold"/>
</dbReference>
<evidence type="ECO:0000313" key="2">
    <source>
        <dbReference type="EMBL" id="MDC0710746.1"/>
    </source>
</evidence>
<keyword evidence="3" id="KW-1185">Reference proteome</keyword>
<dbReference type="Gene3D" id="2.60.40.10">
    <property type="entry name" value="Immunoglobulins"/>
    <property type="match status" value="1"/>
</dbReference>
<dbReference type="SUPFAM" id="SSF50370">
    <property type="entry name" value="Ricin B-like lectins"/>
    <property type="match status" value="1"/>
</dbReference>
<evidence type="ECO:0000313" key="3">
    <source>
        <dbReference type="Proteomes" id="UP001221838"/>
    </source>
</evidence>
<accession>A0ABT5DEJ7</accession>
<gene>
    <name evidence="2" type="ORF">POL68_19875</name>
</gene>